<proteinExistence type="predicted"/>
<comment type="caution">
    <text evidence="2">The sequence shown here is derived from an EMBL/GenBank/DDBJ whole genome shotgun (WGS) entry which is preliminary data.</text>
</comment>
<evidence type="ECO:0000313" key="3">
    <source>
        <dbReference type="Proteomes" id="UP000291981"/>
    </source>
</evidence>
<evidence type="ECO:0008006" key="4">
    <source>
        <dbReference type="Google" id="ProtNLM"/>
    </source>
</evidence>
<gene>
    <name evidence="2" type="ORF">EW142_01830</name>
</gene>
<organism evidence="2 3">
    <name type="scientific">Flagellimonas allohymeniacidonis</name>
    <dbReference type="NCBI Taxonomy" id="2517819"/>
    <lineage>
        <taxon>Bacteria</taxon>
        <taxon>Pseudomonadati</taxon>
        <taxon>Bacteroidota</taxon>
        <taxon>Flavobacteriia</taxon>
        <taxon>Flavobacteriales</taxon>
        <taxon>Flavobacteriaceae</taxon>
        <taxon>Flagellimonas</taxon>
    </lineage>
</organism>
<sequence length="247" mass="28994">MSSPLAKVAKNSEAFLDAAKVNLSRQPSNKQNTAYLISPFKTGTYYLSSCYKSDYVQQQPMQYLSLKKLDKNFSTFFEKRKDFLNLKLECSGFWSVYLEELANDDLAKNLTYICLLRPPSKWISSVINYWGILDYLKFDYLNELFWKNKVGVDLTDFNLKTEKEKAMVLNRLADFYMDFTRKTALLENVIYLDLNKIDEQLPIIDKLIELESQPQKASKNKNKTKSFEYSNPDLDREYKEMTDKLRA</sequence>
<protein>
    <recommendedName>
        <fullName evidence="4">Sulphotransferase Stf0 domain-containing protein</fullName>
    </recommendedName>
</protein>
<dbReference type="RefSeq" id="WP_130608832.1">
    <property type="nucleotide sequence ID" value="NZ_SGIU01000001.1"/>
</dbReference>
<accession>A0A4Q8QFT1</accession>
<feature type="region of interest" description="Disordered" evidence="1">
    <location>
        <begin position="213"/>
        <end position="247"/>
    </location>
</feature>
<evidence type="ECO:0000256" key="1">
    <source>
        <dbReference type="SAM" id="MobiDB-lite"/>
    </source>
</evidence>
<dbReference type="OrthoDB" id="1437322at2"/>
<name>A0A4Q8QFT1_9FLAO</name>
<keyword evidence="3" id="KW-1185">Reference proteome</keyword>
<reference evidence="2 3" key="1">
    <citation type="submission" date="2019-02" db="EMBL/GenBank/DDBJ databases">
        <title>Draft genome sequence of Muricauda sp. 176CP4-71.</title>
        <authorList>
            <person name="Park J.-S."/>
        </authorList>
    </citation>
    <scope>NUCLEOTIDE SEQUENCE [LARGE SCALE GENOMIC DNA]</scope>
    <source>
        <strain evidence="2 3">176CP4-71</strain>
    </source>
</reference>
<dbReference type="AlphaFoldDB" id="A0A4Q8QFT1"/>
<feature type="compositionally biased region" description="Basic and acidic residues" evidence="1">
    <location>
        <begin position="233"/>
        <end position="247"/>
    </location>
</feature>
<evidence type="ECO:0000313" key="2">
    <source>
        <dbReference type="EMBL" id="TAI48567.1"/>
    </source>
</evidence>
<dbReference type="EMBL" id="SGIU01000001">
    <property type="protein sequence ID" value="TAI48567.1"/>
    <property type="molecule type" value="Genomic_DNA"/>
</dbReference>
<dbReference type="Proteomes" id="UP000291981">
    <property type="component" value="Unassembled WGS sequence"/>
</dbReference>